<reference evidence="2 3" key="1">
    <citation type="journal article" date="2019" name="Sci. Rep.">
        <title>Nanopore sequencing improves the draft genome of the human pathogenic amoeba Naegleria fowleri.</title>
        <authorList>
            <person name="Liechti N."/>
            <person name="Schurch N."/>
            <person name="Bruggmann R."/>
            <person name="Wittwer M."/>
        </authorList>
    </citation>
    <scope>NUCLEOTIDE SEQUENCE [LARGE SCALE GENOMIC DNA]</scope>
    <source>
        <strain evidence="2 3">ATCC 30894</strain>
    </source>
</reference>
<evidence type="ECO:0000256" key="1">
    <source>
        <dbReference type="SAM" id="MobiDB-lite"/>
    </source>
</evidence>
<organism evidence="2 3">
    <name type="scientific">Naegleria fowleri</name>
    <name type="common">Brain eating amoeba</name>
    <dbReference type="NCBI Taxonomy" id="5763"/>
    <lineage>
        <taxon>Eukaryota</taxon>
        <taxon>Discoba</taxon>
        <taxon>Heterolobosea</taxon>
        <taxon>Tetramitia</taxon>
        <taxon>Eutetramitia</taxon>
        <taxon>Vahlkampfiidae</taxon>
        <taxon>Naegleria</taxon>
    </lineage>
</organism>
<protein>
    <submittedName>
        <fullName evidence="2">Uncharacterized protein</fullName>
    </submittedName>
</protein>
<evidence type="ECO:0000313" key="2">
    <source>
        <dbReference type="EMBL" id="KAF0979067.1"/>
    </source>
</evidence>
<comment type="caution">
    <text evidence="2">The sequence shown here is derived from an EMBL/GenBank/DDBJ whole genome shotgun (WGS) entry which is preliminary data.</text>
</comment>
<feature type="region of interest" description="Disordered" evidence="1">
    <location>
        <begin position="208"/>
        <end position="232"/>
    </location>
</feature>
<proteinExistence type="predicted"/>
<dbReference type="AlphaFoldDB" id="A0A6A5BPP6"/>
<keyword evidence="3" id="KW-1185">Reference proteome</keyword>
<evidence type="ECO:0000313" key="3">
    <source>
        <dbReference type="Proteomes" id="UP000444721"/>
    </source>
</evidence>
<dbReference type="Proteomes" id="UP000444721">
    <property type="component" value="Unassembled WGS sequence"/>
</dbReference>
<feature type="compositionally biased region" description="Acidic residues" evidence="1">
    <location>
        <begin position="215"/>
        <end position="227"/>
    </location>
</feature>
<dbReference type="EMBL" id="VFQX01000028">
    <property type="protein sequence ID" value="KAF0979067.1"/>
    <property type="molecule type" value="Genomic_DNA"/>
</dbReference>
<dbReference type="VEuPathDB" id="AmoebaDB:NF0121250"/>
<accession>A0A6A5BPP6</accession>
<dbReference type="GeneID" id="68109355"/>
<sequence>MKRNSEIALHPQALKKGEINGHSWDQATTTTFTSLNVETVRFGVLVENNSDMDIIANFEADNVALNGMSIVVLHRKSKIAAHVRHDGYIQPVTIRKNQLADDVSEYRAKRGQTVQASQPKHGSSAPLNNKESMTKEGALSVGFGERRPITVVPGTTSTSYDRHELIKTFDIKYRNYIGFLWLLTQNGITIEESKTQYESNKSREVTSKEQKVIEISDEETSDNEENETTTPTNVAIPCVTHSKVKQLWIK</sequence>
<dbReference type="VEuPathDB" id="AmoebaDB:FDP41_002137"/>
<gene>
    <name evidence="2" type="ORF">FDP41_002137</name>
</gene>
<dbReference type="VEuPathDB" id="AmoebaDB:NfTy_034600"/>
<dbReference type="RefSeq" id="XP_044563780.1">
    <property type="nucleotide sequence ID" value="XM_044705299.1"/>
</dbReference>
<feature type="compositionally biased region" description="Polar residues" evidence="1">
    <location>
        <begin position="112"/>
        <end position="131"/>
    </location>
</feature>
<feature type="region of interest" description="Disordered" evidence="1">
    <location>
        <begin position="110"/>
        <end position="133"/>
    </location>
</feature>
<name>A0A6A5BPP6_NAEFO</name>